<dbReference type="Proteomes" id="UP000305234">
    <property type="component" value="Unassembled WGS sequence"/>
</dbReference>
<gene>
    <name evidence="1" type="ORF">FCV52_09555</name>
</gene>
<dbReference type="AlphaFoldDB" id="A0A4U1YZ07"/>
<accession>A0A4U1YZ07</accession>
<sequence length="191" mass="22170">MKCRLCGEDEVLQKSHIIPKSYFKSLKKGNGQLVSVTSDDTTIPKKINSDPKEELLCRTCEQFLSDNYEKYGTRLFKNSHGVKKTRKYIEFNGFKYTEYYLFLISILWRASISSLEEFSNVQLQKQIESILARSIKRKSIKLQTSLKLDHFIRISVLRVVDSNTGVSDEVIKSVFLHFGVEHGKTHRQDLK</sequence>
<dbReference type="RefSeq" id="WP_136997957.1">
    <property type="nucleotide sequence ID" value="NZ_SYUW01000024.1"/>
</dbReference>
<evidence type="ECO:0008006" key="3">
    <source>
        <dbReference type="Google" id="ProtNLM"/>
    </source>
</evidence>
<dbReference type="EMBL" id="SYUW01000024">
    <property type="protein sequence ID" value="TKF26109.1"/>
    <property type="molecule type" value="Genomic_DNA"/>
</dbReference>
<name>A0A4U1YZ07_9VIBR</name>
<organism evidence="1 2">
    <name type="scientific">Vibrio kanaloae</name>
    <dbReference type="NCBI Taxonomy" id="170673"/>
    <lineage>
        <taxon>Bacteria</taxon>
        <taxon>Pseudomonadati</taxon>
        <taxon>Pseudomonadota</taxon>
        <taxon>Gammaproteobacteria</taxon>
        <taxon>Vibrionales</taxon>
        <taxon>Vibrionaceae</taxon>
        <taxon>Vibrio</taxon>
    </lineage>
</organism>
<comment type="caution">
    <text evidence="1">The sequence shown here is derived from an EMBL/GenBank/DDBJ whole genome shotgun (WGS) entry which is preliminary data.</text>
</comment>
<feature type="non-terminal residue" evidence="1">
    <location>
        <position position="191"/>
    </location>
</feature>
<evidence type="ECO:0000313" key="2">
    <source>
        <dbReference type="Proteomes" id="UP000305234"/>
    </source>
</evidence>
<reference evidence="1 2" key="1">
    <citation type="submission" date="2019-04" db="EMBL/GenBank/DDBJ databases">
        <title>A reverse ecology approach based on a biological definition of microbial populations.</title>
        <authorList>
            <person name="Arevalo P."/>
            <person name="Vaninsberghe D."/>
            <person name="Elsherbini J."/>
            <person name="Gore J."/>
            <person name="Polz M."/>
        </authorList>
    </citation>
    <scope>NUCLEOTIDE SEQUENCE [LARGE SCALE GENOMIC DNA]</scope>
    <source>
        <strain evidence="1 2">10N.261.46.E4</strain>
    </source>
</reference>
<protein>
    <recommendedName>
        <fullName evidence="3">HNH endonuclease</fullName>
    </recommendedName>
</protein>
<evidence type="ECO:0000313" key="1">
    <source>
        <dbReference type="EMBL" id="TKF26109.1"/>
    </source>
</evidence>
<proteinExistence type="predicted"/>